<evidence type="ECO:0000313" key="3">
    <source>
        <dbReference type="Proteomes" id="UP000640725"/>
    </source>
</evidence>
<evidence type="ECO:0000259" key="1">
    <source>
        <dbReference type="Pfam" id="PF13847"/>
    </source>
</evidence>
<keyword evidence="3" id="KW-1185">Reference proteome</keyword>
<dbReference type="PANTHER" id="PTHR43591">
    <property type="entry name" value="METHYLTRANSFERASE"/>
    <property type="match status" value="1"/>
</dbReference>
<organism evidence="2 3">
    <name type="scientific">Planktothrix mougeotii LEGE 06226</name>
    <dbReference type="NCBI Taxonomy" id="1828728"/>
    <lineage>
        <taxon>Bacteria</taxon>
        <taxon>Bacillati</taxon>
        <taxon>Cyanobacteriota</taxon>
        <taxon>Cyanophyceae</taxon>
        <taxon>Oscillatoriophycideae</taxon>
        <taxon>Oscillatoriales</taxon>
        <taxon>Microcoleaceae</taxon>
        <taxon>Planktothrix</taxon>
    </lineage>
</organism>
<dbReference type="Pfam" id="PF13847">
    <property type="entry name" value="Methyltransf_31"/>
    <property type="match status" value="1"/>
</dbReference>
<evidence type="ECO:0000313" key="2">
    <source>
        <dbReference type="EMBL" id="MBE9142309.1"/>
    </source>
</evidence>
<dbReference type="SUPFAM" id="SSF53335">
    <property type="entry name" value="S-adenosyl-L-methionine-dependent methyltransferases"/>
    <property type="match status" value="1"/>
</dbReference>
<dbReference type="GO" id="GO:0008168">
    <property type="term" value="F:methyltransferase activity"/>
    <property type="evidence" value="ECO:0007669"/>
    <property type="project" value="UniProtKB-KW"/>
</dbReference>
<name>A0ABR9U854_9CYAN</name>
<gene>
    <name evidence="2" type="ORF">IQ236_03625</name>
</gene>
<sequence length="230" mass="26061">MERIPEVEVMDTWEEASEYDAMDFSQVNQEFAELAIELGPETGLILDAGTGTARIPILIAQKRSRSGVANASQWQITGIDLSANMLFIGNQNIEQAGLQEQIKLEQIDAKQLPYPDDQFDMVISNSIVHHLSEPLLFFQELQRVLKPQGAIFLRDLTRPSSETELNTLVEQYAGNCNDHQKKLFRDSLQAAYTLDEIIYLIESAGLEKMRVYQSSDRHWTAERSYPAAPK</sequence>
<dbReference type="GO" id="GO:0032259">
    <property type="term" value="P:methylation"/>
    <property type="evidence" value="ECO:0007669"/>
    <property type="project" value="UniProtKB-KW"/>
</dbReference>
<dbReference type="Proteomes" id="UP000640725">
    <property type="component" value="Unassembled WGS sequence"/>
</dbReference>
<reference evidence="2 3" key="1">
    <citation type="submission" date="2020-10" db="EMBL/GenBank/DDBJ databases">
        <authorList>
            <person name="Castelo-Branco R."/>
            <person name="Eusebio N."/>
            <person name="Adriana R."/>
            <person name="Vieira A."/>
            <person name="Brugerolle De Fraissinette N."/>
            <person name="Rezende De Castro R."/>
            <person name="Schneider M.P."/>
            <person name="Vasconcelos V."/>
            <person name="Leao P.N."/>
        </authorList>
    </citation>
    <scope>NUCLEOTIDE SEQUENCE [LARGE SCALE GENOMIC DNA]</scope>
    <source>
        <strain evidence="2 3">LEGE 06226</strain>
    </source>
</reference>
<keyword evidence="2" id="KW-0489">Methyltransferase</keyword>
<accession>A0ABR9U854</accession>
<dbReference type="CDD" id="cd02440">
    <property type="entry name" value="AdoMet_MTases"/>
    <property type="match status" value="1"/>
</dbReference>
<dbReference type="InterPro" id="IPR025714">
    <property type="entry name" value="Methyltranfer_dom"/>
</dbReference>
<proteinExistence type="predicted"/>
<dbReference type="RefSeq" id="WP_193868004.1">
    <property type="nucleotide sequence ID" value="NZ_JADEWU010000005.1"/>
</dbReference>
<dbReference type="InterPro" id="IPR029063">
    <property type="entry name" value="SAM-dependent_MTases_sf"/>
</dbReference>
<protein>
    <submittedName>
        <fullName evidence="2">Class I SAM-dependent methyltransferase</fullName>
    </submittedName>
</protein>
<dbReference type="Gene3D" id="3.40.50.150">
    <property type="entry name" value="Vaccinia Virus protein VP39"/>
    <property type="match status" value="1"/>
</dbReference>
<dbReference type="EMBL" id="JADEWU010000005">
    <property type="protein sequence ID" value="MBE9142309.1"/>
    <property type="molecule type" value="Genomic_DNA"/>
</dbReference>
<dbReference type="PANTHER" id="PTHR43591:SF24">
    <property type="entry name" value="2-METHOXY-6-POLYPRENYL-1,4-BENZOQUINOL METHYLASE, MITOCHONDRIAL"/>
    <property type="match status" value="1"/>
</dbReference>
<keyword evidence="2" id="KW-0808">Transferase</keyword>
<comment type="caution">
    <text evidence="2">The sequence shown here is derived from an EMBL/GenBank/DDBJ whole genome shotgun (WGS) entry which is preliminary data.</text>
</comment>
<feature type="domain" description="Methyltransferase" evidence="1">
    <location>
        <begin position="45"/>
        <end position="181"/>
    </location>
</feature>